<evidence type="ECO:0000313" key="1">
    <source>
        <dbReference type="EMBL" id="OMP13181.1"/>
    </source>
</evidence>
<dbReference type="AlphaFoldDB" id="A0A1R3L1I2"/>
<sequence>MPNLLRNPLTMHCYKMKLVEMMSNGVCFGSYHVLRDGYIFFGWQDRSAYLLIVSVSNGVYVIKEDVLYVWWKTNLAYIIEEFAKSPRGESFILPVLRVATFFAQLRSFAIPKSSPDGASQGNPGISEGSDSFLVEIYISSEKFSSKARLSEKAGLDKEGISSFVANLLSGSSSGKRGAPIGELLERASLPIYFLVMRRFGLFPLRLLNSSR</sequence>
<accession>A0A1R3L1I2</accession>
<gene>
    <name evidence="1" type="ORF">COLO4_02131</name>
</gene>
<comment type="caution">
    <text evidence="1">The sequence shown here is derived from an EMBL/GenBank/DDBJ whole genome shotgun (WGS) entry which is preliminary data.</text>
</comment>
<protein>
    <submittedName>
        <fullName evidence="1">Uncharacterized protein</fullName>
    </submittedName>
</protein>
<proteinExistence type="predicted"/>
<keyword evidence="2" id="KW-1185">Reference proteome</keyword>
<dbReference type="Proteomes" id="UP000187203">
    <property type="component" value="Unassembled WGS sequence"/>
</dbReference>
<dbReference type="EMBL" id="AWUE01004938">
    <property type="protein sequence ID" value="OMP13181.1"/>
    <property type="molecule type" value="Genomic_DNA"/>
</dbReference>
<name>A0A1R3L1I2_9ROSI</name>
<reference evidence="2" key="1">
    <citation type="submission" date="2013-09" db="EMBL/GenBank/DDBJ databases">
        <title>Corchorus olitorius genome sequencing.</title>
        <authorList>
            <person name="Alam M."/>
            <person name="Haque M.S."/>
            <person name="Islam M.S."/>
            <person name="Emdad E.M."/>
            <person name="Islam M.M."/>
            <person name="Ahmed B."/>
            <person name="Halim A."/>
            <person name="Hossen Q.M.M."/>
            <person name="Hossain M.Z."/>
            <person name="Ahmed R."/>
            <person name="Khan M.M."/>
            <person name="Islam R."/>
            <person name="Rashid M.M."/>
            <person name="Khan S.A."/>
            <person name="Rahman M.S."/>
            <person name="Alam M."/>
            <person name="Yahiya A.S."/>
            <person name="Khan M.S."/>
            <person name="Azam M.S."/>
            <person name="Haque T."/>
            <person name="Lashkar M.Z.H."/>
            <person name="Akhand A.I."/>
            <person name="Morshed G."/>
            <person name="Roy S."/>
            <person name="Uddin K.S."/>
            <person name="Rabeya T."/>
            <person name="Hossain A.S."/>
            <person name="Chowdhury A."/>
            <person name="Snigdha A.R."/>
            <person name="Mortoza M.S."/>
            <person name="Matin S.A."/>
            <person name="Hoque S.M.E."/>
            <person name="Islam M.K."/>
            <person name="Roy D.K."/>
            <person name="Haider R."/>
            <person name="Moosa M.M."/>
            <person name="Elias S.M."/>
            <person name="Hasan A.M."/>
            <person name="Jahan S."/>
            <person name="Shafiuddin M."/>
            <person name="Mahmood N."/>
            <person name="Shommy N.S."/>
        </authorList>
    </citation>
    <scope>NUCLEOTIDE SEQUENCE [LARGE SCALE GENOMIC DNA]</scope>
    <source>
        <strain evidence="2">cv. O-4</strain>
    </source>
</reference>
<organism evidence="1 2">
    <name type="scientific">Corchorus olitorius</name>
    <dbReference type="NCBI Taxonomy" id="93759"/>
    <lineage>
        <taxon>Eukaryota</taxon>
        <taxon>Viridiplantae</taxon>
        <taxon>Streptophyta</taxon>
        <taxon>Embryophyta</taxon>
        <taxon>Tracheophyta</taxon>
        <taxon>Spermatophyta</taxon>
        <taxon>Magnoliopsida</taxon>
        <taxon>eudicotyledons</taxon>
        <taxon>Gunneridae</taxon>
        <taxon>Pentapetalae</taxon>
        <taxon>rosids</taxon>
        <taxon>malvids</taxon>
        <taxon>Malvales</taxon>
        <taxon>Malvaceae</taxon>
        <taxon>Grewioideae</taxon>
        <taxon>Apeibeae</taxon>
        <taxon>Corchorus</taxon>
    </lineage>
</organism>
<evidence type="ECO:0000313" key="2">
    <source>
        <dbReference type="Proteomes" id="UP000187203"/>
    </source>
</evidence>